<gene>
    <name evidence="5" type="ORF">ATSB10_10520</name>
</gene>
<dbReference type="Gene3D" id="3.40.50.2300">
    <property type="match status" value="1"/>
</dbReference>
<feature type="domain" description="Response regulatory" evidence="3">
    <location>
        <begin position="4"/>
        <end position="116"/>
    </location>
</feature>
<dbReference type="SUPFAM" id="SSF52172">
    <property type="entry name" value="CheY-like"/>
    <property type="match status" value="1"/>
</dbReference>
<dbReference type="EMBL" id="CP014841">
    <property type="protein sequence ID" value="AND68506.1"/>
    <property type="molecule type" value="Genomic_DNA"/>
</dbReference>
<keyword evidence="2" id="KW-0597">Phosphoprotein</keyword>
<name>A0A160MYY4_9GAMM</name>
<evidence type="ECO:0000259" key="4">
    <source>
        <dbReference type="PROSITE" id="PS50930"/>
    </source>
</evidence>
<evidence type="ECO:0000259" key="3">
    <source>
        <dbReference type="PROSITE" id="PS50110"/>
    </source>
</evidence>
<sequence length="253" mass="27970">MTLRLAIVEDEAPARARLRRLLAEHADLEVVLEADTLPAALASLPGANADALFLDIALGESTGFDLLDQLPPPWPLLVFATAYHEHALRAFEVAAVDYLLKPFDAPRLAATLDRLRARLADTDPLPAEEDLRRLQAAMPTPAFNPPPLVITERGQRVVVPLDEVTHLVGSGNYVELHTPQRSYLMRATLTQLASRLHPAQFLRVHRSYLVRADQIAALTPRGHGDAELTLRDGTTVMVSRRYREALPEGLRGR</sequence>
<evidence type="ECO:0000256" key="1">
    <source>
        <dbReference type="ARBA" id="ARBA00023012"/>
    </source>
</evidence>
<feature type="modified residue" description="4-aspartylphosphate" evidence="2">
    <location>
        <position position="55"/>
    </location>
</feature>
<dbReference type="PANTHER" id="PTHR37299:SF1">
    <property type="entry name" value="STAGE 0 SPORULATION PROTEIN A HOMOLOG"/>
    <property type="match status" value="1"/>
</dbReference>
<dbReference type="Pfam" id="PF04397">
    <property type="entry name" value="LytTR"/>
    <property type="match status" value="1"/>
</dbReference>
<dbReference type="SMART" id="SM00448">
    <property type="entry name" value="REC"/>
    <property type="match status" value="1"/>
</dbReference>
<keyword evidence="1" id="KW-0902">Two-component regulatory system</keyword>
<keyword evidence="6" id="KW-1185">Reference proteome</keyword>
<dbReference type="GO" id="GO:0000156">
    <property type="term" value="F:phosphorelay response regulator activity"/>
    <property type="evidence" value="ECO:0007669"/>
    <property type="project" value="InterPro"/>
</dbReference>
<proteinExistence type="predicted"/>
<dbReference type="InterPro" id="IPR011006">
    <property type="entry name" value="CheY-like_superfamily"/>
</dbReference>
<dbReference type="Proteomes" id="UP000077255">
    <property type="component" value="Chromosome"/>
</dbReference>
<dbReference type="RefSeq" id="WP_063674341.1">
    <property type="nucleotide sequence ID" value="NZ_CP014841.1"/>
</dbReference>
<feature type="domain" description="HTH LytTR-type" evidence="4">
    <location>
        <begin position="148"/>
        <end position="252"/>
    </location>
</feature>
<organism evidence="5 6">
    <name type="scientific">Dyella thiooxydans</name>
    <dbReference type="NCBI Taxonomy" id="445710"/>
    <lineage>
        <taxon>Bacteria</taxon>
        <taxon>Pseudomonadati</taxon>
        <taxon>Pseudomonadota</taxon>
        <taxon>Gammaproteobacteria</taxon>
        <taxon>Lysobacterales</taxon>
        <taxon>Rhodanobacteraceae</taxon>
        <taxon>Dyella</taxon>
    </lineage>
</organism>
<dbReference type="Pfam" id="PF00072">
    <property type="entry name" value="Response_reg"/>
    <property type="match status" value="1"/>
</dbReference>
<evidence type="ECO:0000313" key="6">
    <source>
        <dbReference type="Proteomes" id="UP000077255"/>
    </source>
</evidence>
<dbReference type="OrthoDB" id="236568at2"/>
<evidence type="ECO:0000256" key="2">
    <source>
        <dbReference type="PROSITE-ProRule" id="PRU00169"/>
    </source>
</evidence>
<dbReference type="STRING" id="445710.ATSB10_10520"/>
<dbReference type="InterPro" id="IPR007492">
    <property type="entry name" value="LytTR_DNA-bd_dom"/>
</dbReference>
<dbReference type="InterPro" id="IPR001789">
    <property type="entry name" value="Sig_transdc_resp-reg_receiver"/>
</dbReference>
<evidence type="ECO:0000313" key="5">
    <source>
        <dbReference type="EMBL" id="AND68506.1"/>
    </source>
</evidence>
<dbReference type="AlphaFoldDB" id="A0A160MYY4"/>
<dbReference type="SMART" id="SM00850">
    <property type="entry name" value="LytTR"/>
    <property type="match status" value="1"/>
</dbReference>
<dbReference type="Gene3D" id="2.40.50.1020">
    <property type="entry name" value="LytTr DNA-binding domain"/>
    <property type="match status" value="1"/>
</dbReference>
<dbReference type="PATRIC" id="fig|445710.3.peg.1047"/>
<dbReference type="PROSITE" id="PS50110">
    <property type="entry name" value="RESPONSE_REGULATORY"/>
    <property type="match status" value="1"/>
</dbReference>
<dbReference type="PANTHER" id="PTHR37299">
    <property type="entry name" value="TRANSCRIPTIONAL REGULATOR-RELATED"/>
    <property type="match status" value="1"/>
</dbReference>
<reference evidence="5 6" key="1">
    <citation type="submission" date="2016-02" db="EMBL/GenBank/DDBJ databases">
        <title>Complete genome sequencing and analysis of ATSB10, Dyella thiooxydans isolated from rhizosphere soil of sunflower (Helianthus annuus L.).</title>
        <authorList>
            <person name="Lee Y."/>
            <person name="Hwangbo K."/>
            <person name="Chung H."/>
            <person name="Yoo J."/>
            <person name="Kim K.Y."/>
            <person name="Sa T.M."/>
            <person name="Um Y."/>
            <person name="Madhaiyan M."/>
        </authorList>
    </citation>
    <scope>NUCLEOTIDE SEQUENCE [LARGE SCALE GENOMIC DNA]</scope>
    <source>
        <strain evidence="5 6">ATSB10</strain>
    </source>
</reference>
<dbReference type="InterPro" id="IPR046947">
    <property type="entry name" value="LytR-like"/>
</dbReference>
<dbReference type="KEGG" id="dtx:ATSB10_10520"/>
<dbReference type="GO" id="GO:0003677">
    <property type="term" value="F:DNA binding"/>
    <property type="evidence" value="ECO:0007669"/>
    <property type="project" value="InterPro"/>
</dbReference>
<dbReference type="PROSITE" id="PS50930">
    <property type="entry name" value="HTH_LYTTR"/>
    <property type="match status" value="1"/>
</dbReference>
<accession>A0A160MYY4</accession>
<protein>
    <submittedName>
        <fullName evidence="5">Uncharacterized protein</fullName>
    </submittedName>
</protein>